<feature type="domain" description="DUF305" evidence="3">
    <location>
        <begin position="43"/>
        <end position="186"/>
    </location>
</feature>
<gene>
    <name evidence="4" type="ORF">GCM10010468_26100</name>
</gene>
<accession>A0ABP6Q7B1</accession>
<dbReference type="PANTHER" id="PTHR36933:SF1">
    <property type="entry name" value="SLL0788 PROTEIN"/>
    <property type="match status" value="1"/>
</dbReference>
<evidence type="ECO:0000259" key="3">
    <source>
        <dbReference type="Pfam" id="PF03713"/>
    </source>
</evidence>
<dbReference type="Gene3D" id="1.20.1260.10">
    <property type="match status" value="1"/>
</dbReference>
<sequence length="189" mass="19993">MRPGRNKKRTRILALLVPGLMAGAYCLSAAMAGEPPRGFNEADVMFLQMAVRHEAQGVTIVRLAAGRPVAPALRTLAEAIETTQLAEVGTMAARLRSWRRPPVAPPGSHAAHGGQPETAKEAIDAAAAAPDTEFGTRFVNLLIAHQDDAVQIARRELAQGSDPAARALATSISRSRSAQIEQLLGLLPP</sequence>
<dbReference type="Pfam" id="PF03713">
    <property type="entry name" value="DUF305"/>
    <property type="match status" value="1"/>
</dbReference>
<dbReference type="Proteomes" id="UP001501237">
    <property type="component" value="Unassembled WGS sequence"/>
</dbReference>
<feature type="chain" id="PRO_5046774812" evidence="2">
    <location>
        <begin position="30"/>
        <end position="189"/>
    </location>
</feature>
<dbReference type="PANTHER" id="PTHR36933">
    <property type="entry name" value="SLL0788 PROTEIN"/>
    <property type="match status" value="1"/>
</dbReference>
<evidence type="ECO:0000313" key="4">
    <source>
        <dbReference type="EMBL" id="GAA3208920.1"/>
    </source>
</evidence>
<protein>
    <submittedName>
        <fullName evidence="4">DUF305 domain-containing protein</fullName>
    </submittedName>
</protein>
<dbReference type="EMBL" id="BAAAUV010000005">
    <property type="protein sequence ID" value="GAA3208920.1"/>
    <property type="molecule type" value="Genomic_DNA"/>
</dbReference>
<feature type="signal peptide" evidence="2">
    <location>
        <begin position="1"/>
        <end position="29"/>
    </location>
</feature>
<organism evidence="4 5">
    <name type="scientific">Actinocorallia longicatena</name>
    <dbReference type="NCBI Taxonomy" id="111803"/>
    <lineage>
        <taxon>Bacteria</taxon>
        <taxon>Bacillati</taxon>
        <taxon>Actinomycetota</taxon>
        <taxon>Actinomycetes</taxon>
        <taxon>Streptosporangiales</taxon>
        <taxon>Thermomonosporaceae</taxon>
        <taxon>Actinocorallia</taxon>
    </lineage>
</organism>
<feature type="region of interest" description="Disordered" evidence="1">
    <location>
        <begin position="99"/>
        <end position="120"/>
    </location>
</feature>
<evidence type="ECO:0000256" key="1">
    <source>
        <dbReference type="SAM" id="MobiDB-lite"/>
    </source>
</evidence>
<name>A0ABP6Q7B1_9ACTN</name>
<dbReference type="RefSeq" id="WP_344826896.1">
    <property type="nucleotide sequence ID" value="NZ_BAAAUV010000005.1"/>
</dbReference>
<comment type="caution">
    <text evidence="4">The sequence shown here is derived from an EMBL/GenBank/DDBJ whole genome shotgun (WGS) entry which is preliminary data.</text>
</comment>
<dbReference type="InterPro" id="IPR012347">
    <property type="entry name" value="Ferritin-like"/>
</dbReference>
<evidence type="ECO:0000256" key="2">
    <source>
        <dbReference type="SAM" id="SignalP"/>
    </source>
</evidence>
<keyword evidence="5" id="KW-1185">Reference proteome</keyword>
<reference evidence="5" key="1">
    <citation type="journal article" date="2019" name="Int. J. Syst. Evol. Microbiol.">
        <title>The Global Catalogue of Microorganisms (GCM) 10K type strain sequencing project: providing services to taxonomists for standard genome sequencing and annotation.</title>
        <authorList>
            <consortium name="The Broad Institute Genomics Platform"/>
            <consortium name="The Broad Institute Genome Sequencing Center for Infectious Disease"/>
            <person name="Wu L."/>
            <person name="Ma J."/>
        </authorList>
    </citation>
    <scope>NUCLEOTIDE SEQUENCE [LARGE SCALE GENOMIC DNA]</scope>
    <source>
        <strain evidence="5">JCM 9377</strain>
    </source>
</reference>
<dbReference type="InterPro" id="IPR005183">
    <property type="entry name" value="DUF305_CopM-like"/>
</dbReference>
<evidence type="ECO:0000313" key="5">
    <source>
        <dbReference type="Proteomes" id="UP001501237"/>
    </source>
</evidence>
<proteinExistence type="predicted"/>
<keyword evidence="2" id="KW-0732">Signal</keyword>